<evidence type="ECO:0000313" key="2">
    <source>
        <dbReference type="EMBL" id="RIX81679.1"/>
    </source>
</evidence>
<dbReference type="Gene3D" id="3.75.10.10">
    <property type="entry name" value="L-arginine/glycine Amidinotransferase, Chain A"/>
    <property type="match status" value="1"/>
</dbReference>
<keyword evidence="1" id="KW-0378">Hydrolase</keyword>
<dbReference type="InterPro" id="IPR007466">
    <property type="entry name" value="Peptidyl-Arg-deiminase_porph"/>
</dbReference>
<sequence>MEFKSESESLKFPLKDPVISNDFDARRAGLRMPAEWEPMAATWLGWPVNDHRETLWGAHYDAVCQAFGLLARTITRYQRCIVAAHAPLAEAAREICGPQVHVVPIAAEDNWLRDCGPIFLVDEQQVSQTAVGFRFNAWGEKYHPHDGCQRAAADIAALAGVPLVGSDMVLEGGAFYVDGQGTLLTTESCLLHPNRNPGLRKPEIEVELRRMLGVQKIVWLPGHAAEVETDGHVDGIASFIAPARILFNAADPDQGDYFRAMQENRRALELATDACGRRFEILDLPVPRDVRNYGSARFCDIYSNYILVNGAVISTAFGVPRDAQAREVFARAFPDRRVELLPIDAISLGGGATHCSTQQQPMLGNRLAVRGF</sequence>
<dbReference type="SUPFAM" id="SSF55909">
    <property type="entry name" value="Pentein"/>
    <property type="match status" value="1"/>
</dbReference>
<proteinExistence type="predicted"/>
<evidence type="ECO:0000313" key="3">
    <source>
        <dbReference type="Proteomes" id="UP000265619"/>
    </source>
</evidence>
<evidence type="ECO:0000256" key="1">
    <source>
        <dbReference type="ARBA" id="ARBA00022801"/>
    </source>
</evidence>
<dbReference type="PANTHER" id="PTHR31377">
    <property type="entry name" value="AGMATINE DEIMINASE-RELATED"/>
    <property type="match status" value="1"/>
</dbReference>
<protein>
    <submittedName>
        <fullName evidence="2">Agmatine deiminase family protein</fullName>
    </submittedName>
</protein>
<dbReference type="GO" id="GO:0004668">
    <property type="term" value="F:protein-arginine deiminase activity"/>
    <property type="evidence" value="ECO:0007669"/>
    <property type="project" value="InterPro"/>
</dbReference>
<keyword evidence="3" id="KW-1185">Reference proteome</keyword>
<accession>A0A9X8D669</accession>
<dbReference type="GO" id="GO:0047632">
    <property type="term" value="F:agmatine deiminase activity"/>
    <property type="evidence" value="ECO:0007669"/>
    <property type="project" value="TreeGrafter"/>
</dbReference>
<dbReference type="PANTHER" id="PTHR31377:SF0">
    <property type="entry name" value="AGMATINE DEIMINASE-RELATED"/>
    <property type="match status" value="1"/>
</dbReference>
<dbReference type="EMBL" id="QXMN01000009">
    <property type="protein sequence ID" value="RIX81679.1"/>
    <property type="molecule type" value="Genomic_DNA"/>
</dbReference>
<dbReference type="GO" id="GO:0009446">
    <property type="term" value="P:putrescine biosynthetic process"/>
    <property type="evidence" value="ECO:0007669"/>
    <property type="project" value="InterPro"/>
</dbReference>
<dbReference type="AlphaFoldDB" id="A0A9X8D669"/>
<dbReference type="Proteomes" id="UP000265619">
    <property type="component" value="Unassembled WGS sequence"/>
</dbReference>
<dbReference type="Pfam" id="PF04371">
    <property type="entry name" value="PAD_porph"/>
    <property type="match status" value="1"/>
</dbReference>
<name>A0A9X8D669_9BURK</name>
<organism evidence="2 3">
    <name type="scientific">Acidovorax cavernicola</name>
    <dbReference type="NCBI Taxonomy" id="1675792"/>
    <lineage>
        <taxon>Bacteria</taxon>
        <taxon>Pseudomonadati</taxon>
        <taxon>Pseudomonadota</taxon>
        <taxon>Betaproteobacteria</taxon>
        <taxon>Burkholderiales</taxon>
        <taxon>Comamonadaceae</taxon>
        <taxon>Acidovorax</taxon>
    </lineage>
</organism>
<gene>
    <name evidence="2" type="ORF">D3H34_10315</name>
</gene>
<comment type="caution">
    <text evidence="2">The sequence shown here is derived from an EMBL/GenBank/DDBJ whole genome shotgun (WGS) entry which is preliminary data.</text>
</comment>
<reference evidence="2 3" key="1">
    <citation type="submission" date="2018-09" db="EMBL/GenBank/DDBJ databases">
        <title>Acidovorax cavernicola nov. sp. isolated from Gruta de las Maravillas (Aracena, Spain).</title>
        <authorList>
            <person name="Jurado V."/>
            <person name="Gutierrez-Patricio S."/>
            <person name="Gonzalez-Pimentel J.L."/>
            <person name="Miller A.Z."/>
            <person name="Laiz L."/>
            <person name="Saiz-Jimenez C."/>
        </authorList>
    </citation>
    <scope>NUCLEOTIDE SEQUENCE [LARGE SCALE GENOMIC DNA]</scope>
    <source>
        <strain evidence="2 3">1011MAR4D40.2</strain>
    </source>
</reference>
<dbReference type="OrthoDB" id="9808013at2"/>